<proteinExistence type="predicted"/>
<dbReference type="Pfam" id="PF07705">
    <property type="entry name" value="CARDB"/>
    <property type="match status" value="2"/>
</dbReference>
<dbReference type="SUPFAM" id="SSF50998">
    <property type="entry name" value="Quinoprotein alcohol dehydrogenase-like"/>
    <property type="match status" value="1"/>
</dbReference>
<comment type="caution">
    <text evidence="2">The sequence shown here is derived from an EMBL/GenBank/DDBJ whole genome shotgun (WGS) entry which is preliminary data.</text>
</comment>
<name>A0ABX0JFE4_9BACL</name>
<dbReference type="InterPro" id="IPR011047">
    <property type="entry name" value="Quinoprotein_ADH-like_sf"/>
</dbReference>
<dbReference type="RefSeq" id="WP_166156661.1">
    <property type="nucleotide sequence ID" value="NZ_JAAOIW010000023.1"/>
</dbReference>
<feature type="domain" description="CARDB" evidence="1">
    <location>
        <begin position="530"/>
        <end position="621"/>
    </location>
</feature>
<dbReference type="InterPro" id="IPR013783">
    <property type="entry name" value="Ig-like_fold"/>
</dbReference>
<evidence type="ECO:0000313" key="2">
    <source>
        <dbReference type="EMBL" id="NHN34877.1"/>
    </source>
</evidence>
<feature type="domain" description="CARDB" evidence="1">
    <location>
        <begin position="750"/>
        <end position="846"/>
    </location>
</feature>
<sequence length="1090" mass="120471">MLSIMHSIRIKRFLGFLLILVIVSTNFQPVVKADDLNLPPVYSGGSSTIGDSGSVIPYTDKGNRFGMNDDLNKHINDPFSLGNIPYREAWTYDLKRYEPSDDDPKELLPVEKSGDVQSQPIFVNDKLTGVTAIFVQAGKDLWRLDYDSFRPTKLPTWAKVTDITQSKLPSASAPTYIRTPSFDGTSENGARIYQATRDHQFMSIDPVTMQIQWKTIVSAGKHPELKYRITSSPLAKVIQDKVYLSLGTASGDLTGDTDQYYADNGMFVYQDQGDSVDILNKIRTEGEVTGSPLEVNGLILDTVNTGNNFSFLYQYGISNGYIGKVEETRFNSGVPTSIARDGEYLYIVDRTGSLYKLDASTLITVGFNDEVSGNTLVLEDPTISNDYVYVPIKHYHSLSTGGNGAIAVYKKDGLDLIKVIELDSPLQNQVIFWDDPTIYDSPSYLIAYQSNGELKFYDEKNDWAAIPWFKDENGNLLESPSIPATGGQYTSPQIVLHDGLLIVVDGVGVMHAYYATRPPNLAVSGINLVNANIEDIKKGDTVTVAATISNTGDDDYSQVPLKLEINGREIARQSLDLPSHTYTNQATFTITVPSDLPKLTITVNPEEDNPVNEYTYADNSKEIVSPLDIAITSFSLDKSKINKQQPILNATVKINATPLGSKVPNVTLHTQLTVQTVGKTVTQDIELPMNQEQTFIVPMDLSATGIDFDGTDSIDFSAKVNEDFDIFEPEDKHANNFSDTITVSLDHDLDLVAESIAATRNVMVGDPVNITAKLFNDSNLSQRNILVRFMANGETAYETRTNFGPGEHKSVSFVWQSPSTPAAVSMIVHVDADQETTDNDFTNNVAFTLVNVNPYNSDKPTPTNINSCSNWVVSYRWITGYSSYSSSNGYSNPIWRNENITYKECQNGTLQLNTKQGISTDLNNPKETDRESRGSWAIIPYAQSNGLDPNKITRAGYGFEIKFNADYTTDWETRAPRDAAKYGGSYTGVQNVVAEITDSKGNYVTSINLEKTSGDFNHGVWELPIQSHSTLLGDDIIDRKFYTDVNAPDGKYTVTVIGYNGGKTGVSVLKEDTVEIFGSQYDDSQNIKQR</sequence>
<dbReference type="Gene3D" id="2.60.40.10">
    <property type="entry name" value="Immunoglobulins"/>
    <property type="match status" value="2"/>
</dbReference>
<keyword evidence="3" id="KW-1185">Reference proteome</keyword>
<dbReference type="InterPro" id="IPR011635">
    <property type="entry name" value="CARDB"/>
</dbReference>
<gene>
    <name evidence="2" type="ORF">G9U52_34610</name>
</gene>
<accession>A0ABX0JFE4</accession>
<evidence type="ECO:0000259" key="1">
    <source>
        <dbReference type="Pfam" id="PF07705"/>
    </source>
</evidence>
<dbReference type="Gene3D" id="2.130.10.10">
    <property type="entry name" value="YVTN repeat-like/Quinoprotein amine dehydrogenase"/>
    <property type="match status" value="1"/>
</dbReference>
<protein>
    <recommendedName>
        <fullName evidence="1">CARDB domain-containing protein</fullName>
    </recommendedName>
</protein>
<dbReference type="Proteomes" id="UP001165962">
    <property type="component" value="Unassembled WGS sequence"/>
</dbReference>
<reference evidence="2" key="1">
    <citation type="submission" date="2020-03" db="EMBL/GenBank/DDBJ databases">
        <title>Draft sequencing of Paenibacilllus sp. S3N08.</title>
        <authorList>
            <person name="Kim D.-U."/>
        </authorList>
    </citation>
    <scope>NUCLEOTIDE SEQUENCE</scope>
    <source>
        <strain evidence="2">S3N08</strain>
    </source>
</reference>
<evidence type="ECO:0000313" key="3">
    <source>
        <dbReference type="Proteomes" id="UP001165962"/>
    </source>
</evidence>
<dbReference type="EMBL" id="JAAOIW010000023">
    <property type="protein sequence ID" value="NHN34877.1"/>
    <property type="molecule type" value="Genomic_DNA"/>
</dbReference>
<organism evidence="2 3">
    <name type="scientific">Paenibacillus agricola</name>
    <dbReference type="NCBI Taxonomy" id="2716264"/>
    <lineage>
        <taxon>Bacteria</taxon>
        <taxon>Bacillati</taxon>
        <taxon>Bacillota</taxon>
        <taxon>Bacilli</taxon>
        <taxon>Bacillales</taxon>
        <taxon>Paenibacillaceae</taxon>
        <taxon>Paenibacillus</taxon>
    </lineage>
</organism>
<dbReference type="InterPro" id="IPR015943">
    <property type="entry name" value="WD40/YVTN_repeat-like_dom_sf"/>
</dbReference>